<protein>
    <submittedName>
        <fullName evidence="3">10-methylenetetrahydrofolate reductase</fullName>
    </submittedName>
</protein>
<gene>
    <name evidence="3" type="ORF">SCF082_LOCUS41922</name>
</gene>
<evidence type="ECO:0000313" key="4">
    <source>
        <dbReference type="Proteomes" id="UP001642464"/>
    </source>
</evidence>
<keyword evidence="2" id="KW-0732">Signal</keyword>
<evidence type="ECO:0000313" key="3">
    <source>
        <dbReference type="EMBL" id="CAK9088743.1"/>
    </source>
</evidence>
<evidence type="ECO:0000256" key="1">
    <source>
        <dbReference type="ARBA" id="ARBA00023002"/>
    </source>
</evidence>
<reference evidence="3 4" key="1">
    <citation type="submission" date="2024-02" db="EMBL/GenBank/DDBJ databases">
        <authorList>
            <person name="Chen Y."/>
            <person name="Shah S."/>
            <person name="Dougan E. K."/>
            <person name="Thang M."/>
            <person name="Chan C."/>
        </authorList>
    </citation>
    <scope>NUCLEOTIDE SEQUENCE [LARGE SCALE GENOMIC DNA]</scope>
</reference>
<feature type="chain" id="PRO_5045627062" evidence="2">
    <location>
        <begin position="34"/>
        <end position="434"/>
    </location>
</feature>
<keyword evidence="4" id="KW-1185">Reference proteome</keyword>
<dbReference type="Gene3D" id="3.20.20.220">
    <property type="match status" value="1"/>
</dbReference>
<keyword evidence="1" id="KW-0560">Oxidoreductase</keyword>
<feature type="signal peptide" evidence="2">
    <location>
        <begin position="1"/>
        <end position="33"/>
    </location>
</feature>
<organism evidence="3 4">
    <name type="scientific">Durusdinium trenchii</name>
    <dbReference type="NCBI Taxonomy" id="1381693"/>
    <lineage>
        <taxon>Eukaryota</taxon>
        <taxon>Sar</taxon>
        <taxon>Alveolata</taxon>
        <taxon>Dinophyceae</taxon>
        <taxon>Suessiales</taxon>
        <taxon>Symbiodiniaceae</taxon>
        <taxon>Durusdinium</taxon>
    </lineage>
</organism>
<dbReference type="EMBL" id="CAXAMM010039770">
    <property type="protein sequence ID" value="CAK9088743.1"/>
    <property type="molecule type" value="Genomic_DNA"/>
</dbReference>
<sequence>MSAATRAMRSRCVRLSACALSPLSLFCLGPGWMSHLPRPTGRRIGNHAVLERLQRLGRNISVEVSPAPAGSPKRGAVLREHQFPQKSSVFVNMVKTTADHFVDVADTSRDLAKSGFDPIPHVPISRLATSDDFHSTLKMLVEAGAKQLLVVGGNDLRERLERNELQYRSVSDLLEVEMGRMKSEGIQSVALAGLPDSPKWRGWNEKAATKVLVDKARLILHAGLQVVVATQFCFNPRQLLQWLRKTSAALKDLERELGRSNSVSFRIGVPGPTSLAKLRRIADLCQVPGDFLYPGMFDLVLQGATRVPPEDLENSTDILGPGLERSFAHDRRTFLRQCAGADGLLGRPELAELLWLVQAEEEEMPIGEMNSRQASGPSALVVEEEEASGCSLVQKDILWALAAQDTAEIEVNLYPFGGLDESLSLARSLREGRL</sequence>
<dbReference type="Proteomes" id="UP001642464">
    <property type="component" value="Unassembled WGS sequence"/>
</dbReference>
<evidence type="ECO:0000256" key="2">
    <source>
        <dbReference type="SAM" id="SignalP"/>
    </source>
</evidence>
<dbReference type="InterPro" id="IPR029041">
    <property type="entry name" value="FAD-linked_oxidoreductase-like"/>
</dbReference>
<accession>A0ABP0QKI8</accession>
<comment type="caution">
    <text evidence="3">The sequence shown here is derived from an EMBL/GenBank/DDBJ whole genome shotgun (WGS) entry which is preliminary data.</text>
</comment>
<proteinExistence type="predicted"/>
<dbReference type="SUPFAM" id="SSF51730">
    <property type="entry name" value="FAD-linked oxidoreductase"/>
    <property type="match status" value="1"/>
</dbReference>
<name>A0ABP0QKI8_9DINO</name>